<comment type="caution">
    <text evidence="3">The sequence shown here is derived from an EMBL/GenBank/DDBJ whole genome shotgun (WGS) entry which is preliminary data.</text>
</comment>
<reference evidence="3" key="1">
    <citation type="submission" date="2020-07" db="EMBL/GenBank/DDBJ databases">
        <authorList>
            <person name="Nieuwenhuis M."/>
            <person name="Van De Peppel L.J.J."/>
        </authorList>
    </citation>
    <scope>NUCLEOTIDE SEQUENCE</scope>
    <source>
        <strain evidence="3">AP01</strain>
        <tissue evidence="3">Mycelium</tissue>
    </source>
</reference>
<name>A0A9P7FXX4_9AGAR</name>
<dbReference type="Pfam" id="PF00533">
    <property type="entry name" value="BRCT"/>
    <property type="match status" value="1"/>
</dbReference>
<feature type="region of interest" description="Disordered" evidence="1">
    <location>
        <begin position="195"/>
        <end position="356"/>
    </location>
</feature>
<sequence length="476" mass="49215">MKLNSPKKRESSFARPTMSTTAKKVLAKSPAKAARKSVSPSKLARSASMFTSRPSGISRTFTGYGGFAGKSLSTLSSALEKLHQPPPERPNTSMGFNRDDPDTTIELKSTSRDDTCVASSGLKSSSSSQPAAGGSGLVQQTLISEPRSSVAGKSIFGGGAVMRGTGGFKVPGKPARIFGVGGGAFAGASRARTLQKASRKTSLPSVMASPVKGADRGDDAMDIADDEFPQPEAGASTTVSAELELPVTDKGKGKEKETSSGSSWISTASRRVSLASQALSQSLNAPPAKESPGLGLMGPPVTPNRKGRSASSTYPSQSAPSSGGEGAERSSPSTRSMTRNAAAAAGPSNSGGAAGTSKASAATAAAGREALKVLKACVIFVDVRTDDGDEAGSLFVEMLEGVGARILTRVGQTCTHIVFKNGLMSTITRYRLLRDPKPFVVGIAWVVECVEQRKQVDETKFLIDLDRMNVSGMNAK</sequence>
<feature type="compositionally biased region" description="Low complexity" evidence="1">
    <location>
        <begin position="259"/>
        <end position="283"/>
    </location>
</feature>
<evidence type="ECO:0000256" key="1">
    <source>
        <dbReference type="SAM" id="MobiDB-lite"/>
    </source>
</evidence>
<feature type="compositionally biased region" description="Low complexity" evidence="1">
    <location>
        <begin position="340"/>
        <end position="356"/>
    </location>
</feature>
<dbReference type="InterPro" id="IPR036420">
    <property type="entry name" value="BRCT_dom_sf"/>
</dbReference>
<dbReference type="InterPro" id="IPR001357">
    <property type="entry name" value="BRCT_dom"/>
</dbReference>
<feature type="domain" description="BRCT" evidence="2">
    <location>
        <begin position="369"/>
        <end position="463"/>
    </location>
</feature>
<dbReference type="PROSITE" id="PS50172">
    <property type="entry name" value="BRCT"/>
    <property type="match status" value="1"/>
</dbReference>
<dbReference type="Gene3D" id="3.40.50.10190">
    <property type="entry name" value="BRCT domain"/>
    <property type="match status" value="1"/>
</dbReference>
<feature type="region of interest" description="Disordered" evidence="1">
    <location>
        <begin position="77"/>
        <end position="138"/>
    </location>
</feature>
<evidence type="ECO:0000313" key="3">
    <source>
        <dbReference type="EMBL" id="KAG5640314.1"/>
    </source>
</evidence>
<feature type="compositionally biased region" description="Acidic residues" evidence="1">
    <location>
        <begin position="220"/>
        <end position="229"/>
    </location>
</feature>
<feature type="compositionally biased region" description="Polar residues" evidence="1">
    <location>
        <begin position="48"/>
        <end position="59"/>
    </location>
</feature>
<dbReference type="SUPFAM" id="SSF52113">
    <property type="entry name" value="BRCT domain"/>
    <property type="match status" value="1"/>
</dbReference>
<feature type="compositionally biased region" description="Basic and acidic residues" evidence="1">
    <location>
        <begin position="247"/>
        <end position="258"/>
    </location>
</feature>
<feature type="non-terminal residue" evidence="3">
    <location>
        <position position="1"/>
    </location>
</feature>
<gene>
    <name evidence="3" type="ORF">DXG03_009255</name>
</gene>
<evidence type="ECO:0000313" key="4">
    <source>
        <dbReference type="Proteomes" id="UP000775547"/>
    </source>
</evidence>
<organism evidence="3 4">
    <name type="scientific">Asterophora parasitica</name>
    <dbReference type="NCBI Taxonomy" id="117018"/>
    <lineage>
        <taxon>Eukaryota</taxon>
        <taxon>Fungi</taxon>
        <taxon>Dikarya</taxon>
        <taxon>Basidiomycota</taxon>
        <taxon>Agaricomycotina</taxon>
        <taxon>Agaricomycetes</taxon>
        <taxon>Agaricomycetidae</taxon>
        <taxon>Agaricales</taxon>
        <taxon>Tricholomatineae</taxon>
        <taxon>Lyophyllaceae</taxon>
        <taxon>Asterophora</taxon>
    </lineage>
</organism>
<reference evidence="3" key="2">
    <citation type="submission" date="2021-10" db="EMBL/GenBank/DDBJ databases">
        <title>Phylogenomics reveals ancestral predisposition of the termite-cultivated fungus Termitomyces towards a domesticated lifestyle.</title>
        <authorList>
            <person name="Auxier B."/>
            <person name="Grum-Grzhimaylo A."/>
            <person name="Cardenas M.E."/>
            <person name="Lodge J.D."/>
            <person name="Laessoe T."/>
            <person name="Pedersen O."/>
            <person name="Smith M.E."/>
            <person name="Kuyper T.W."/>
            <person name="Franco-Molano E.A."/>
            <person name="Baroni T.J."/>
            <person name="Aanen D.K."/>
        </authorList>
    </citation>
    <scope>NUCLEOTIDE SEQUENCE</scope>
    <source>
        <strain evidence="3">AP01</strain>
        <tissue evidence="3">Mycelium</tissue>
    </source>
</reference>
<proteinExistence type="predicted"/>
<accession>A0A9P7FXX4</accession>
<keyword evidence="4" id="KW-1185">Reference proteome</keyword>
<dbReference type="CDD" id="cd17716">
    <property type="entry name" value="BRCT_microcephalin_rpt1"/>
    <property type="match status" value="1"/>
</dbReference>
<dbReference type="OrthoDB" id="2384350at2759"/>
<dbReference type="AlphaFoldDB" id="A0A9P7FXX4"/>
<dbReference type="Proteomes" id="UP000775547">
    <property type="component" value="Unassembled WGS sequence"/>
</dbReference>
<feature type="region of interest" description="Disordered" evidence="1">
    <location>
        <begin position="1"/>
        <end position="59"/>
    </location>
</feature>
<feature type="compositionally biased region" description="Low complexity" evidence="1">
    <location>
        <begin position="118"/>
        <end position="132"/>
    </location>
</feature>
<feature type="compositionally biased region" description="Low complexity" evidence="1">
    <location>
        <begin position="309"/>
        <end position="322"/>
    </location>
</feature>
<protein>
    <recommendedName>
        <fullName evidence="2">BRCT domain-containing protein</fullName>
    </recommendedName>
</protein>
<dbReference type="EMBL" id="JABCKV010000864">
    <property type="protein sequence ID" value="KAG5640314.1"/>
    <property type="molecule type" value="Genomic_DNA"/>
</dbReference>
<evidence type="ECO:0000259" key="2">
    <source>
        <dbReference type="PROSITE" id="PS50172"/>
    </source>
</evidence>
<feature type="compositionally biased region" description="Polar residues" evidence="1">
    <location>
        <begin position="330"/>
        <end position="339"/>
    </location>
</feature>